<gene>
    <name evidence="3" type="ORF">EVG20_g4798</name>
</gene>
<dbReference type="Pfam" id="PF00651">
    <property type="entry name" value="BTB"/>
    <property type="match status" value="2"/>
</dbReference>
<dbReference type="STRING" id="205917.A0A4Y9YX10"/>
<evidence type="ECO:0000313" key="3">
    <source>
        <dbReference type="EMBL" id="TFY66287.1"/>
    </source>
</evidence>
<accession>A0A4Y9YX10</accession>
<dbReference type="OrthoDB" id="3218112at2759"/>
<proteinExistence type="predicted"/>
<dbReference type="PROSITE" id="PS50097">
    <property type="entry name" value="BTB"/>
    <property type="match status" value="2"/>
</dbReference>
<dbReference type="EMBL" id="SEOQ01000260">
    <property type="protein sequence ID" value="TFY66287.1"/>
    <property type="molecule type" value="Genomic_DNA"/>
</dbReference>
<organism evidence="3 4">
    <name type="scientific">Dentipellis fragilis</name>
    <dbReference type="NCBI Taxonomy" id="205917"/>
    <lineage>
        <taxon>Eukaryota</taxon>
        <taxon>Fungi</taxon>
        <taxon>Dikarya</taxon>
        <taxon>Basidiomycota</taxon>
        <taxon>Agaricomycotina</taxon>
        <taxon>Agaricomycetes</taxon>
        <taxon>Russulales</taxon>
        <taxon>Hericiaceae</taxon>
        <taxon>Dentipellis</taxon>
    </lineage>
</organism>
<evidence type="ECO:0000256" key="1">
    <source>
        <dbReference type="SAM" id="MobiDB-lite"/>
    </source>
</evidence>
<dbReference type="CDD" id="cd18186">
    <property type="entry name" value="BTB_POZ_ZBTB_KLHL-like"/>
    <property type="match status" value="1"/>
</dbReference>
<dbReference type="SUPFAM" id="SSF54695">
    <property type="entry name" value="POZ domain"/>
    <property type="match status" value="2"/>
</dbReference>
<comment type="caution">
    <text evidence="3">The sequence shown here is derived from an EMBL/GenBank/DDBJ whole genome shotgun (WGS) entry which is preliminary data.</text>
</comment>
<keyword evidence="4" id="KW-1185">Reference proteome</keyword>
<dbReference type="InterPro" id="IPR011333">
    <property type="entry name" value="SKP1/BTB/POZ_sf"/>
</dbReference>
<feature type="region of interest" description="Disordered" evidence="1">
    <location>
        <begin position="48"/>
        <end position="68"/>
    </location>
</feature>
<dbReference type="AlphaFoldDB" id="A0A4Y9YX10"/>
<evidence type="ECO:0000313" key="4">
    <source>
        <dbReference type="Proteomes" id="UP000298327"/>
    </source>
</evidence>
<evidence type="ECO:0000259" key="2">
    <source>
        <dbReference type="PROSITE" id="PS50097"/>
    </source>
</evidence>
<dbReference type="Proteomes" id="UP000298327">
    <property type="component" value="Unassembled WGS sequence"/>
</dbReference>
<dbReference type="Gene3D" id="3.30.710.10">
    <property type="entry name" value="Potassium Channel Kv1.1, Chain A"/>
    <property type="match status" value="2"/>
</dbReference>
<reference evidence="3 4" key="1">
    <citation type="submission" date="2019-02" db="EMBL/GenBank/DDBJ databases">
        <title>Genome sequencing of the rare red list fungi Dentipellis fragilis.</title>
        <authorList>
            <person name="Buettner E."/>
            <person name="Kellner H."/>
        </authorList>
    </citation>
    <scope>NUCLEOTIDE SEQUENCE [LARGE SCALE GENOMIC DNA]</scope>
    <source>
        <strain evidence="3 4">DSM 105465</strain>
    </source>
</reference>
<feature type="domain" description="BTB" evidence="2">
    <location>
        <begin position="93"/>
        <end position="123"/>
    </location>
</feature>
<dbReference type="SMART" id="SM00225">
    <property type="entry name" value="BTB"/>
    <property type="match status" value="2"/>
</dbReference>
<sequence>MMHTPNPTLRVGFGVESLVALASSGGIRVYYDHLNNIQLDPAHRRTPLMDSASSEHKRKRLCSSASNTSANDPTAIEANVAIKRHPDFWFDDGSIILLASSTDAFRVHRTVLARCSEIFRDMLLVGDPGPGAESEGMIEGCPVVRLPDDVADICRLLKAIYDPLIFARDKEMTFRERLCYLRVASKYMVTAIREEVITYLRSLYPSTLEEYHAAPTFSEHSSCNVLLAVNTGITCHILDILPTAFYICCLLLPRSVLLEGEKDADGNTIHLETSSLLKCLTGMADLLESRHTFIDTDLCDLANANVCGKGNCHLAFLELVNSIHEHKYNDINIFDADGVFDGTGGIDISANGRAPANAPPEPSTDVGPIKRHSEFWFDDGSIVLLAGGTEAFRVHRTILAAHSEVFRDMLLVGDPEAADQEMVEGCPVVHLPDATDIRRLLTAIYNPLSFTQDKEMTLQLGERLCYMRVASKYMISTVREDVIAHLRSLYPSTFKDFVATLATPHTPDLWYNAFSAVQAGIKYDIPDILPAAYYACCLCPVSILVDGVRDKHGNYMCLESSSLIACFAGRSSILALRSIYLDAVFCSMANGEGDCDDEDCRLCILDLIATILSSHLLDIDIFQDPGAFAGILHFSGLCNLCTAAWEETVDTAKLVIWMRLPECFGLAVSWSKLLNKGQALEA</sequence>
<dbReference type="InterPro" id="IPR000210">
    <property type="entry name" value="BTB/POZ_dom"/>
</dbReference>
<protein>
    <recommendedName>
        <fullName evidence="2">BTB domain-containing protein</fullName>
    </recommendedName>
</protein>
<name>A0A4Y9YX10_9AGAM</name>
<feature type="domain" description="BTB" evidence="2">
    <location>
        <begin position="380"/>
        <end position="446"/>
    </location>
</feature>